<evidence type="ECO:0000313" key="8">
    <source>
        <dbReference type="Proteomes" id="UP000002051"/>
    </source>
</evidence>
<dbReference type="GO" id="GO:0005634">
    <property type="term" value="C:nucleus"/>
    <property type="evidence" value="ECO:0007669"/>
    <property type="project" value="UniProtKB-SubCell"/>
</dbReference>
<evidence type="ECO:0000256" key="2">
    <source>
        <dbReference type="ARBA" id="ARBA00022491"/>
    </source>
</evidence>
<dbReference type="Proteomes" id="UP000002051">
    <property type="component" value="Unassembled WGS sequence"/>
</dbReference>
<evidence type="ECO:0000256" key="3">
    <source>
        <dbReference type="ARBA" id="ARBA00023242"/>
    </source>
</evidence>
<dbReference type="EMBL" id="CM001217">
    <property type="protein sequence ID" value="KEH43900.1"/>
    <property type="molecule type" value="Genomic_DNA"/>
</dbReference>
<evidence type="ECO:0000256" key="4">
    <source>
        <dbReference type="PROSITE-ProRule" id="PRU00810"/>
    </source>
</evidence>
<dbReference type="Pfam" id="PF02671">
    <property type="entry name" value="PAH"/>
    <property type="match status" value="1"/>
</dbReference>
<sequence length="112" mass="13115">MRRHRVDAKIGEAVSFVMEVKHVFQNRREKYDEFLKILDDFSAERIDRAAVKEGMTELLKDHKGLISRFNIFLPPGQEISLPLDDDEQRGDGLAFEDEQKHEISLPFDDQQQ</sequence>
<accession>A0A072W0U6</accession>
<gene>
    <name evidence="5" type="ordered locus">MTR_1g104937</name>
    <name evidence="6" type="ORF">MtrunA17_Chr1g0205801</name>
</gene>
<organism evidence="5 8">
    <name type="scientific">Medicago truncatula</name>
    <name type="common">Barrel medic</name>
    <name type="synonym">Medicago tribuloides</name>
    <dbReference type="NCBI Taxonomy" id="3880"/>
    <lineage>
        <taxon>Eukaryota</taxon>
        <taxon>Viridiplantae</taxon>
        <taxon>Streptophyta</taxon>
        <taxon>Embryophyta</taxon>
        <taxon>Tracheophyta</taxon>
        <taxon>Spermatophyta</taxon>
        <taxon>Magnoliopsida</taxon>
        <taxon>eudicotyledons</taxon>
        <taxon>Gunneridae</taxon>
        <taxon>Pentapetalae</taxon>
        <taxon>rosids</taxon>
        <taxon>fabids</taxon>
        <taxon>Fabales</taxon>
        <taxon>Fabaceae</taxon>
        <taxon>Papilionoideae</taxon>
        <taxon>50 kb inversion clade</taxon>
        <taxon>NPAAA clade</taxon>
        <taxon>Hologalegina</taxon>
        <taxon>IRL clade</taxon>
        <taxon>Trifolieae</taxon>
        <taxon>Medicago</taxon>
    </lineage>
</organism>
<evidence type="ECO:0000313" key="6">
    <source>
        <dbReference type="EMBL" id="RHN82060.1"/>
    </source>
</evidence>
<dbReference type="InterPro" id="IPR039774">
    <property type="entry name" value="Sin3-like"/>
</dbReference>
<dbReference type="Gene3D" id="1.20.1160.11">
    <property type="entry name" value="Paired amphipathic helix"/>
    <property type="match status" value="1"/>
</dbReference>
<reference evidence="7" key="3">
    <citation type="submission" date="2015-04" db="UniProtKB">
        <authorList>
            <consortium name="EnsemblPlants"/>
        </authorList>
    </citation>
    <scope>IDENTIFICATION</scope>
    <source>
        <strain evidence="7">cv. Jemalong A17</strain>
    </source>
</reference>
<comment type="subcellular location">
    <subcellularLocation>
        <location evidence="1 4">Nucleus</location>
    </subcellularLocation>
</comment>
<evidence type="ECO:0000313" key="5">
    <source>
        <dbReference type="EMBL" id="KEH43900.1"/>
    </source>
</evidence>
<name>A0A072W0U6_MEDTR</name>
<dbReference type="AlphaFoldDB" id="A0A072W0U6"/>
<reference evidence="6" key="4">
    <citation type="journal article" date="2018" name="Nat. Plants">
        <title>Whole-genome landscape of Medicago truncatula symbiotic genes.</title>
        <authorList>
            <person name="Pecrix Y."/>
            <person name="Gamas P."/>
            <person name="Carrere S."/>
        </authorList>
    </citation>
    <scope>NUCLEOTIDE SEQUENCE</scope>
    <source>
        <tissue evidence="6">Leaves</tissue>
    </source>
</reference>
<dbReference type="InterPro" id="IPR036600">
    <property type="entry name" value="PAH_sf"/>
</dbReference>
<keyword evidence="2" id="KW-0678">Repressor</keyword>
<proteinExistence type="predicted"/>
<evidence type="ECO:0000256" key="1">
    <source>
        <dbReference type="ARBA" id="ARBA00004123"/>
    </source>
</evidence>
<dbReference type="EnsemblPlants" id="KEH43900">
    <property type="protein sequence ID" value="KEH43900"/>
    <property type="gene ID" value="MTR_1g104937"/>
</dbReference>
<dbReference type="PANTHER" id="PTHR12346">
    <property type="entry name" value="SIN3B-RELATED"/>
    <property type="match status" value="1"/>
</dbReference>
<reference evidence="5 8" key="2">
    <citation type="journal article" date="2014" name="BMC Genomics">
        <title>An improved genome release (version Mt4.0) for the model legume Medicago truncatula.</title>
        <authorList>
            <person name="Tang H."/>
            <person name="Krishnakumar V."/>
            <person name="Bidwell S."/>
            <person name="Rosen B."/>
            <person name="Chan A."/>
            <person name="Zhou S."/>
            <person name="Gentzbittel L."/>
            <person name="Childs K.L."/>
            <person name="Yandell M."/>
            <person name="Gundlach H."/>
            <person name="Mayer K.F."/>
            <person name="Schwartz D.C."/>
            <person name="Town C.D."/>
        </authorList>
    </citation>
    <scope>GENOME REANNOTATION</scope>
    <source>
        <strain evidence="5">A17</strain>
        <strain evidence="7 8">cv. Jemalong A17</strain>
    </source>
</reference>
<dbReference type="InterPro" id="IPR003822">
    <property type="entry name" value="PAH"/>
</dbReference>
<protein>
    <submittedName>
        <fullName evidence="5">Paired amphipathic helix protein</fullName>
    </submittedName>
    <submittedName>
        <fullName evidence="6">Putative transcription regulator Others family</fullName>
    </submittedName>
</protein>
<dbReference type="EMBL" id="PSQE01000001">
    <property type="protein sequence ID" value="RHN82060.1"/>
    <property type="molecule type" value="Genomic_DNA"/>
</dbReference>
<dbReference type="FunFam" id="1.20.1160.11:FF:000001">
    <property type="entry name" value="Paired amphipathic helix protein Sin3"/>
    <property type="match status" value="1"/>
</dbReference>
<dbReference type="HOGENOM" id="CLU_2149556_0_0_1"/>
<dbReference type="GO" id="GO:0003714">
    <property type="term" value="F:transcription corepressor activity"/>
    <property type="evidence" value="ECO:0007669"/>
    <property type="project" value="InterPro"/>
</dbReference>
<dbReference type="Proteomes" id="UP000265566">
    <property type="component" value="Chromosome 1"/>
</dbReference>
<keyword evidence="8" id="KW-1185">Reference proteome</keyword>
<dbReference type="PROSITE" id="PS51477">
    <property type="entry name" value="PAH"/>
    <property type="match status" value="1"/>
</dbReference>
<dbReference type="PANTHER" id="PTHR12346:SF0">
    <property type="entry name" value="SIN3A, ISOFORM G"/>
    <property type="match status" value="1"/>
</dbReference>
<keyword evidence="3 4" id="KW-0539">Nucleus</keyword>
<dbReference type="STRING" id="3880.A0A072W0U6"/>
<evidence type="ECO:0000313" key="7">
    <source>
        <dbReference type="EnsemblPlants" id="KEH43900"/>
    </source>
</evidence>
<reference evidence="5 8" key="1">
    <citation type="journal article" date="2011" name="Nature">
        <title>The Medicago genome provides insight into the evolution of rhizobial symbioses.</title>
        <authorList>
            <person name="Young N.D."/>
            <person name="Debelle F."/>
            <person name="Oldroyd G.E."/>
            <person name="Geurts R."/>
            <person name="Cannon S.B."/>
            <person name="Udvardi M.K."/>
            <person name="Benedito V.A."/>
            <person name="Mayer K.F."/>
            <person name="Gouzy J."/>
            <person name="Schoof H."/>
            <person name="Van de Peer Y."/>
            <person name="Proost S."/>
            <person name="Cook D.R."/>
            <person name="Meyers B.C."/>
            <person name="Spannagl M."/>
            <person name="Cheung F."/>
            <person name="De Mita S."/>
            <person name="Krishnakumar V."/>
            <person name="Gundlach H."/>
            <person name="Zhou S."/>
            <person name="Mudge J."/>
            <person name="Bharti A.K."/>
            <person name="Murray J.D."/>
            <person name="Naoumkina M.A."/>
            <person name="Rosen B."/>
            <person name="Silverstein K.A."/>
            <person name="Tang H."/>
            <person name="Rombauts S."/>
            <person name="Zhao P.X."/>
            <person name="Zhou P."/>
            <person name="Barbe V."/>
            <person name="Bardou P."/>
            <person name="Bechner M."/>
            <person name="Bellec A."/>
            <person name="Berger A."/>
            <person name="Berges H."/>
            <person name="Bidwell S."/>
            <person name="Bisseling T."/>
            <person name="Choisne N."/>
            <person name="Couloux A."/>
            <person name="Denny R."/>
            <person name="Deshpande S."/>
            <person name="Dai X."/>
            <person name="Doyle J.J."/>
            <person name="Dudez A.M."/>
            <person name="Farmer A.D."/>
            <person name="Fouteau S."/>
            <person name="Franken C."/>
            <person name="Gibelin C."/>
            <person name="Gish J."/>
            <person name="Goldstein S."/>
            <person name="Gonzalez A.J."/>
            <person name="Green P.J."/>
            <person name="Hallab A."/>
            <person name="Hartog M."/>
            <person name="Hua A."/>
            <person name="Humphray S.J."/>
            <person name="Jeong D.H."/>
            <person name="Jing Y."/>
            <person name="Jocker A."/>
            <person name="Kenton S.M."/>
            <person name="Kim D.J."/>
            <person name="Klee K."/>
            <person name="Lai H."/>
            <person name="Lang C."/>
            <person name="Lin S."/>
            <person name="Macmil S.L."/>
            <person name="Magdelenat G."/>
            <person name="Matthews L."/>
            <person name="McCorrison J."/>
            <person name="Monaghan E.L."/>
            <person name="Mun J.H."/>
            <person name="Najar F.Z."/>
            <person name="Nicholson C."/>
            <person name="Noirot C."/>
            <person name="O'Bleness M."/>
            <person name="Paule C.R."/>
            <person name="Poulain J."/>
            <person name="Prion F."/>
            <person name="Qin B."/>
            <person name="Qu C."/>
            <person name="Retzel E.F."/>
            <person name="Riddle C."/>
            <person name="Sallet E."/>
            <person name="Samain S."/>
            <person name="Samson N."/>
            <person name="Sanders I."/>
            <person name="Saurat O."/>
            <person name="Scarpelli C."/>
            <person name="Schiex T."/>
            <person name="Segurens B."/>
            <person name="Severin A.J."/>
            <person name="Sherrier D.J."/>
            <person name="Shi R."/>
            <person name="Sims S."/>
            <person name="Singer S.R."/>
            <person name="Sinharoy S."/>
            <person name="Sterck L."/>
            <person name="Viollet A."/>
            <person name="Wang B.B."/>
            <person name="Wang K."/>
            <person name="Wang M."/>
            <person name="Wang X."/>
            <person name="Warfsmann J."/>
            <person name="Weissenbach J."/>
            <person name="White D.D."/>
            <person name="White J.D."/>
            <person name="Wiley G.B."/>
            <person name="Wincker P."/>
            <person name="Xing Y."/>
            <person name="Yang L."/>
            <person name="Yao Z."/>
            <person name="Ying F."/>
            <person name="Zhai J."/>
            <person name="Zhou L."/>
            <person name="Zuber A."/>
            <person name="Denarie J."/>
            <person name="Dixon R.A."/>
            <person name="May G.D."/>
            <person name="Schwartz D.C."/>
            <person name="Rogers J."/>
            <person name="Quetier F."/>
            <person name="Town C.D."/>
            <person name="Roe B.A."/>
        </authorList>
    </citation>
    <scope>NUCLEOTIDE SEQUENCE [LARGE SCALE GENOMIC DNA]</scope>
    <source>
        <strain evidence="5">A17</strain>
        <strain evidence="7 8">cv. Jemalong A17</strain>
    </source>
</reference>
<dbReference type="Gramene" id="rna6177">
    <property type="protein sequence ID" value="RHN82060.1"/>
    <property type="gene ID" value="gene6177"/>
</dbReference>
<dbReference type="SUPFAM" id="SSF47762">
    <property type="entry name" value="PAH2 domain"/>
    <property type="match status" value="1"/>
</dbReference>